<keyword evidence="3" id="KW-1185">Reference proteome</keyword>
<dbReference type="AlphaFoldDB" id="A0A5J5EUI7"/>
<feature type="chain" id="PRO_5023939691" description="Secreted protein" evidence="1">
    <location>
        <begin position="22"/>
        <end position="106"/>
    </location>
</feature>
<accession>A0A5J5EUI7</accession>
<reference evidence="2 3" key="1">
    <citation type="submission" date="2019-09" db="EMBL/GenBank/DDBJ databases">
        <title>Draft genome of the ectomycorrhizal ascomycete Sphaerosporella brunnea.</title>
        <authorList>
            <consortium name="DOE Joint Genome Institute"/>
            <person name="Benucci G.M."/>
            <person name="Marozzi G."/>
            <person name="Antonielli L."/>
            <person name="Sanchez S."/>
            <person name="Marco P."/>
            <person name="Wang X."/>
            <person name="Falini L.B."/>
            <person name="Barry K."/>
            <person name="Haridas S."/>
            <person name="Lipzen A."/>
            <person name="Labutti K."/>
            <person name="Grigoriev I.V."/>
            <person name="Murat C."/>
            <person name="Martin F."/>
            <person name="Albertini E."/>
            <person name="Donnini D."/>
            <person name="Bonito G."/>
        </authorList>
    </citation>
    <scope>NUCLEOTIDE SEQUENCE [LARGE SCALE GENOMIC DNA]</scope>
    <source>
        <strain evidence="2 3">Sb_GMNB300</strain>
    </source>
</reference>
<comment type="caution">
    <text evidence="2">The sequence shown here is derived from an EMBL/GenBank/DDBJ whole genome shotgun (WGS) entry which is preliminary data.</text>
</comment>
<dbReference type="InParanoid" id="A0A5J5EUI7"/>
<dbReference type="Proteomes" id="UP000326924">
    <property type="component" value="Unassembled WGS sequence"/>
</dbReference>
<feature type="signal peptide" evidence="1">
    <location>
        <begin position="1"/>
        <end position="21"/>
    </location>
</feature>
<evidence type="ECO:0008006" key="4">
    <source>
        <dbReference type="Google" id="ProtNLM"/>
    </source>
</evidence>
<organism evidence="2 3">
    <name type="scientific">Sphaerosporella brunnea</name>
    <dbReference type="NCBI Taxonomy" id="1250544"/>
    <lineage>
        <taxon>Eukaryota</taxon>
        <taxon>Fungi</taxon>
        <taxon>Dikarya</taxon>
        <taxon>Ascomycota</taxon>
        <taxon>Pezizomycotina</taxon>
        <taxon>Pezizomycetes</taxon>
        <taxon>Pezizales</taxon>
        <taxon>Pyronemataceae</taxon>
        <taxon>Sphaerosporella</taxon>
    </lineage>
</organism>
<sequence>MYRIHWYVTVILACFFTPCSNVPIHLATATTESRLPLNHTQRRGCELNNNNINIGEAISRGFRALQPLILQQNKEWSQVLHCLTIPKLFTSCLRLINRIVFGRLRP</sequence>
<proteinExistence type="predicted"/>
<dbReference type="EMBL" id="VXIS01000124">
    <property type="protein sequence ID" value="KAA8902947.1"/>
    <property type="molecule type" value="Genomic_DNA"/>
</dbReference>
<evidence type="ECO:0000313" key="3">
    <source>
        <dbReference type="Proteomes" id="UP000326924"/>
    </source>
</evidence>
<evidence type="ECO:0000256" key="1">
    <source>
        <dbReference type="SAM" id="SignalP"/>
    </source>
</evidence>
<name>A0A5J5EUI7_9PEZI</name>
<gene>
    <name evidence="2" type="ORF">FN846DRAFT_954828</name>
</gene>
<evidence type="ECO:0000313" key="2">
    <source>
        <dbReference type="EMBL" id="KAA8902947.1"/>
    </source>
</evidence>
<protein>
    <recommendedName>
        <fullName evidence="4">Secreted protein</fullName>
    </recommendedName>
</protein>
<keyword evidence="1" id="KW-0732">Signal</keyword>